<evidence type="ECO:0000313" key="2">
    <source>
        <dbReference type="EMBL" id="PSR59045.1"/>
    </source>
</evidence>
<accession>A0A2T2YU41</accession>
<dbReference type="AlphaFoldDB" id="A0A2T2YU41"/>
<proteinExistence type="predicted"/>
<comment type="caution">
    <text evidence="2">The sequence shown here is derived from an EMBL/GenBank/DDBJ whole genome shotgun (WGS) entry which is preliminary data.</text>
</comment>
<feature type="domain" description="Transposase IS701-like DDE" evidence="1">
    <location>
        <begin position="7"/>
        <end position="145"/>
    </location>
</feature>
<evidence type="ECO:0000313" key="3">
    <source>
        <dbReference type="Proteomes" id="UP000241647"/>
    </source>
</evidence>
<organism evidence="2 3">
    <name type="scientific">Nocardia nova</name>
    <dbReference type="NCBI Taxonomy" id="37330"/>
    <lineage>
        <taxon>Bacteria</taxon>
        <taxon>Bacillati</taxon>
        <taxon>Actinomycetota</taxon>
        <taxon>Actinomycetes</taxon>
        <taxon>Mycobacteriales</taxon>
        <taxon>Nocardiaceae</taxon>
        <taxon>Nocardia</taxon>
    </lineage>
</organism>
<dbReference type="EMBL" id="PYHS01000019">
    <property type="protein sequence ID" value="PSR59045.1"/>
    <property type="molecule type" value="Genomic_DNA"/>
</dbReference>
<dbReference type="PANTHER" id="PTHR33627:SF1">
    <property type="entry name" value="TRANSPOSASE"/>
    <property type="match status" value="1"/>
</dbReference>
<reference evidence="2 3" key="1">
    <citation type="submission" date="2018-02" db="EMBL/GenBank/DDBJ databases">
        <title>8 Nocardia nova and 1 Nocardia cyriacigeorgica strain used for evolution to TMP-SMX.</title>
        <authorList>
            <person name="Mehta H."/>
            <person name="Weng J."/>
            <person name="Shamoo Y."/>
        </authorList>
    </citation>
    <scope>NUCLEOTIDE SEQUENCE [LARGE SCALE GENOMIC DNA]</scope>
    <source>
        <strain evidence="2 3">ATCC 33727</strain>
    </source>
</reference>
<dbReference type="Pfam" id="PF13546">
    <property type="entry name" value="DDE_5"/>
    <property type="match status" value="1"/>
</dbReference>
<dbReference type="PANTHER" id="PTHR33627">
    <property type="entry name" value="TRANSPOSASE"/>
    <property type="match status" value="1"/>
</dbReference>
<gene>
    <name evidence="2" type="ORF">C8259_28270</name>
</gene>
<name>A0A2T2YU41_9NOCA</name>
<dbReference type="Proteomes" id="UP000241647">
    <property type="component" value="Unassembled WGS sequence"/>
</dbReference>
<sequence>MWDSTKSAMSARLCRRAPGDADGVLVVDEKRIPEEGVKSAGAQRQYSGTAGRVENCQLGVFCTYTTAKGRTLIDRELYPPKAWTADRDRCRENGVPEDVDFGHKTCSGTRMLARALDSGALARSVNADEASGGASKFRRCLERRRNRSGVACVFFFERP</sequence>
<protein>
    <recommendedName>
        <fullName evidence="1">Transposase IS701-like DDE domain-containing protein</fullName>
    </recommendedName>
</protein>
<dbReference type="InterPro" id="IPR039365">
    <property type="entry name" value="IS701-like"/>
</dbReference>
<evidence type="ECO:0000259" key="1">
    <source>
        <dbReference type="Pfam" id="PF13546"/>
    </source>
</evidence>
<dbReference type="InterPro" id="IPR038721">
    <property type="entry name" value="IS701-like_DDE_dom"/>
</dbReference>